<dbReference type="PROSITE" id="PS51464">
    <property type="entry name" value="SIS"/>
    <property type="match status" value="1"/>
</dbReference>
<sequence>MKFNDYYPAVLKEIEETLGEIDETIISNFALQILDAPRIFIAGVGRTGLVMRCFAMRLMHLGIEVQILGDITTTAVSRNDLLLIGSGSGETDSLLSLAKKANNIGVHILLVSIDPDSSIGKLAQECLKIPAPSPKLTHKQEMTSIQPMGSLFEQSLLLTLDCLAGLLMHKKGMDSESLFMYHANLE</sequence>
<dbReference type="GO" id="GO:0016853">
    <property type="term" value="F:isomerase activity"/>
    <property type="evidence" value="ECO:0007669"/>
    <property type="project" value="InterPro"/>
</dbReference>
<dbReference type="PANTHER" id="PTHR43443">
    <property type="entry name" value="3-HEXULOSE-6-PHOSPHATE ISOMERASE"/>
    <property type="match status" value="1"/>
</dbReference>
<dbReference type="CDD" id="cd05005">
    <property type="entry name" value="SIS_PHI"/>
    <property type="match status" value="1"/>
</dbReference>
<dbReference type="InterPro" id="IPR046348">
    <property type="entry name" value="SIS_dom_sf"/>
</dbReference>
<protein>
    <recommendedName>
        <fullName evidence="2">SIS domain-containing protein</fullName>
    </recommendedName>
</protein>
<dbReference type="Pfam" id="PF01380">
    <property type="entry name" value="SIS"/>
    <property type="match status" value="1"/>
</dbReference>
<evidence type="ECO:0000313" key="3">
    <source>
        <dbReference type="EMBL" id="SUZ93871.1"/>
    </source>
</evidence>
<dbReference type="AlphaFoldDB" id="A0A381RRT7"/>
<dbReference type="SUPFAM" id="SSF53697">
    <property type="entry name" value="SIS domain"/>
    <property type="match status" value="1"/>
</dbReference>
<dbReference type="InterPro" id="IPR001347">
    <property type="entry name" value="SIS_dom"/>
</dbReference>
<proteinExistence type="inferred from homology"/>
<dbReference type="EMBL" id="UINC01002184">
    <property type="protein sequence ID" value="SUZ93871.1"/>
    <property type="molecule type" value="Genomic_DNA"/>
</dbReference>
<dbReference type="NCBIfam" id="TIGR03127">
    <property type="entry name" value="RuMP_HxlB"/>
    <property type="match status" value="1"/>
</dbReference>
<evidence type="ECO:0000256" key="1">
    <source>
        <dbReference type="ARBA" id="ARBA00009235"/>
    </source>
</evidence>
<dbReference type="Gene3D" id="3.40.50.10490">
    <property type="entry name" value="Glucose-6-phosphate isomerase like protein, domain 1"/>
    <property type="match status" value="1"/>
</dbReference>
<dbReference type="GO" id="GO:0097367">
    <property type="term" value="F:carbohydrate derivative binding"/>
    <property type="evidence" value="ECO:0007669"/>
    <property type="project" value="InterPro"/>
</dbReference>
<feature type="domain" description="SIS" evidence="2">
    <location>
        <begin position="29"/>
        <end position="173"/>
    </location>
</feature>
<organism evidence="3">
    <name type="scientific">marine metagenome</name>
    <dbReference type="NCBI Taxonomy" id="408172"/>
    <lineage>
        <taxon>unclassified sequences</taxon>
        <taxon>metagenomes</taxon>
        <taxon>ecological metagenomes</taxon>
    </lineage>
</organism>
<gene>
    <name evidence="3" type="ORF">METZ01_LOCUS46725</name>
</gene>
<reference evidence="3" key="1">
    <citation type="submission" date="2018-05" db="EMBL/GenBank/DDBJ databases">
        <authorList>
            <person name="Lanie J.A."/>
            <person name="Ng W.-L."/>
            <person name="Kazmierczak K.M."/>
            <person name="Andrzejewski T.M."/>
            <person name="Davidsen T.M."/>
            <person name="Wayne K.J."/>
            <person name="Tettelin H."/>
            <person name="Glass J.I."/>
            <person name="Rusch D."/>
            <person name="Podicherti R."/>
            <person name="Tsui H.-C.T."/>
            <person name="Winkler M.E."/>
        </authorList>
    </citation>
    <scope>NUCLEOTIDE SEQUENCE</scope>
</reference>
<accession>A0A381RRT7</accession>
<dbReference type="InterPro" id="IPR017552">
    <property type="entry name" value="PHI/rmpB"/>
</dbReference>
<dbReference type="GO" id="GO:1901135">
    <property type="term" value="P:carbohydrate derivative metabolic process"/>
    <property type="evidence" value="ECO:0007669"/>
    <property type="project" value="InterPro"/>
</dbReference>
<dbReference type="PANTHER" id="PTHR43443:SF1">
    <property type="entry name" value="3-HEXULOSE-6-PHOSPHATE ISOMERASE"/>
    <property type="match status" value="1"/>
</dbReference>
<name>A0A381RRT7_9ZZZZ</name>
<comment type="similarity">
    <text evidence="1">Belongs to the SIS family. PHI subfamily.</text>
</comment>
<evidence type="ECO:0000259" key="2">
    <source>
        <dbReference type="PROSITE" id="PS51464"/>
    </source>
</evidence>